<name>A0A177AUG9_9BILA</name>
<dbReference type="PANTHER" id="PTHR48019">
    <property type="entry name" value="SERUM RESPONSE FACTOR HOMOLOG"/>
    <property type="match status" value="1"/>
</dbReference>
<evidence type="ECO:0000256" key="3">
    <source>
        <dbReference type="ARBA" id="ARBA00023125"/>
    </source>
</evidence>
<comment type="subcellular location">
    <subcellularLocation>
        <location evidence="1">Nucleus</location>
    </subcellularLocation>
</comment>
<dbReference type="GO" id="GO:0000987">
    <property type="term" value="F:cis-regulatory region sequence-specific DNA binding"/>
    <property type="evidence" value="ECO:0007669"/>
    <property type="project" value="InterPro"/>
</dbReference>
<dbReference type="SMART" id="SM00432">
    <property type="entry name" value="MADS"/>
    <property type="match status" value="1"/>
</dbReference>
<keyword evidence="2" id="KW-0805">Transcription regulation</keyword>
<dbReference type="Proteomes" id="UP000078046">
    <property type="component" value="Unassembled WGS sequence"/>
</dbReference>
<dbReference type="PROSITE" id="PS00350">
    <property type="entry name" value="MADS_BOX_1"/>
    <property type="match status" value="1"/>
</dbReference>
<keyword evidence="5" id="KW-0539">Nucleus</keyword>
<evidence type="ECO:0000256" key="2">
    <source>
        <dbReference type="ARBA" id="ARBA00023015"/>
    </source>
</evidence>
<dbReference type="GO" id="GO:0046983">
    <property type="term" value="F:protein dimerization activity"/>
    <property type="evidence" value="ECO:0007669"/>
    <property type="project" value="InterPro"/>
</dbReference>
<dbReference type="GO" id="GO:0045944">
    <property type="term" value="P:positive regulation of transcription by RNA polymerase II"/>
    <property type="evidence" value="ECO:0007669"/>
    <property type="project" value="InterPro"/>
</dbReference>
<dbReference type="InterPro" id="IPR002100">
    <property type="entry name" value="TF_MADSbox"/>
</dbReference>
<dbReference type="InterPro" id="IPR033897">
    <property type="entry name" value="SRF-like_MADS-box"/>
</dbReference>
<dbReference type="InterPro" id="IPR050142">
    <property type="entry name" value="MADS-box/MEF2_TF"/>
</dbReference>
<evidence type="ECO:0000313" key="8">
    <source>
        <dbReference type="Proteomes" id="UP000078046"/>
    </source>
</evidence>
<dbReference type="FunFam" id="3.40.1810.10:FF:000002">
    <property type="entry name" value="Serum response factor b"/>
    <property type="match status" value="1"/>
</dbReference>
<feature type="domain" description="MADS-box" evidence="6">
    <location>
        <begin position="32"/>
        <end position="92"/>
    </location>
</feature>
<dbReference type="InterPro" id="IPR036879">
    <property type="entry name" value="TF_MADSbox_sf"/>
</dbReference>
<organism evidence="7 8">
    <name type="scientific">Intoshia linei</name>
    <dbReference type="NCBI Taxonomy" id="1819745"/>
    <lineage>
        <taxon>Eukaryota</taxon>
        <taxon>Metazoa</taxon>
        <taxon>Spiralia</taxon>
        <taxon>Lophotrochozoa</taxon>
        <taxon>Mesozoa</taxon>
        <taxon>Orthonectida</taxon>
        <taxon>Rhopaluridae</taxon>
        <taxon>Intoshia</taxon>
    </lineage>
</organism>
<dbReference type="Gene3D" id="3.40.1810.10">
    <property type="entry name" value="Transcription factor, MADS-box"/>
    <property type="match status" value="1"/>
</dbReference>
<keyword evidence="4" id="KW-0804">Transcription</keyword>
<evidence type="ECO:0000259" key="6">
    <source>
        <dbReference type="PROSITE" id="PS50066"/>
    </source>
</evidence>
<dbReference type="SUPFAM" id="SSF55455">
    <property type="entry name" value="SRF-like"/>
    <property type="match status" value="1"/>
</dbReference>
<dbReference type="GO" id="GO:0000981">
    <property type="term" value="F:DNA-binding transcription factor activity, RNA polymerase II-specific"/>
    <property type="evidence" value="ECO:0007669"/>
    <property type="project" value="InterPro"/>
</dbReference>
<dbReference type="GO" id="GO:0005634">
    <property type="term" value="C:nucleus"/>
    <property type="evidence" value="ECO:0007669"/>
    <property type="project" value="UniProtKB-SubCell"/>
</dbReference>
<evidence type="ECO:0000256" key="5">
    <source>
        <dbReference type="ARBA" id="ARBA00023242"/>
    </source>
</evidence>
<keyword evidence="3" id="KW-0238">DNA-binding</keyword>
<comment type="caution">
    <text evidence="7">The sequence shown here is derived from an EMBL/GenBank/DDBJ whole genome shotgun (WGS) entry which is preliminary data.</text>
</comment>
<dbReference type="Pfam" id="PF00319">
    <property type="entry name" value="SRF-TF"/>
    <property type="match status" value="1"/>
</dbReference>
<proteinExistence type="predicted"/>
<dbReference type="OrthoDB" id="2284405at2759"/>
<sequence length="145" mass="16432">MAVCIKCNNQIKCTCPIEMIITDPKKNAKKTKGRLKVRMERITNKARRYTTFCKRKSGLMKKAYELSQLTGAEVMLLVASETGHVYTYATDKLSPIISNDKGRELFASCLSVNIDQPTKPSNPEPQKNILHPCQYDDINSQDKFT</sequence>
<protein>
    <recommendedName>
        <fullName evidence="6">MADS-box domain-containing protein</fullName>
    </recommendedName>
</protein>
<dbReference type="PROSITE" id="PS50066">
    <property type="entry name" value="MADS_BOX_2"/>
    <property type="match status" value="1"/>
</dbReference>
<dbReference type="CDD" id="cd00266">
    <property type="entry name" value="MADS_SRF_like"/>
    <property type="match status" value="1"/>
</dbReference>
<evidence type="ECO:0000256" key="4">
    <source>
        <dbReference type="ARBA" id="ARBA00023163"/>
    </source>
</evidence>
<dbReference type="EMBL" id="LWCA01001199">
    <property type="protein sequence ID" value="OAF65657.1"/>
    <property type="molecule type" value="Genomic_DNA"/>
</dbReference>
<accession>A0A177AUG9</accession>
<reference evidence="7 8" key="1">
    <citation type="submission" date="2016-04" db="EMBL/GenBank/DDBJ databases">
        <title>The genome of Intoshia linei affirms orthonectids as highly simplified spiralians.</title>
        <authorList>
            <person name="Mikhailov K.V."/>
            <person name="Slusarev G.S."/>
            <person name="Nikitin M.A."/>
            <person name="Logacheva M.D."/>
            <person name="Penin A."/>
            <person name="Aleoshin V."/>
            <person name="Panchin Y.V."/>
        </authorList>
    </citation>
    <scope>NUCLEOTIDE SEQUENCE [LARGE SCALE GENOMIC DNA]</scope>
    <source>
        <strain evidence="7">Intl2013</strain>
        <tissue evidence="7">Whole animal</tissue>
    </source>
</reference>
<gene>
    <name evidence="7" type="ORF">A3Q56_06645</name>
</gene>
<dbReference type="PRINTS" id="PR00404">
    <property type="entry name" value="MADSDOMAIN"/>
</dbReference>
<keyword evidence="8" id="KW-1185">Reference proteome</keyword>
<evidence type="ECO:0000313" key="7">
    <source>
        <dbReference type="EMBL" id="OAF65657.1"/>
    </source>
</evidence>
<dbReference type="AlphaFoldDB" id="A0A177AUG9"/>
<evidence type="ECO:0000256" key="1">
    <source>
        <dbReference type="ARBA" id="ARBA00004123"/>
    </source>
</evidence>